<dbReference type="SUPFAM" id="SSF50891">
    <property type="entry name" value="Cyclophilin-like"/>
    <property type="match status" value="1"/>
</dbReference>
<feature type="chain" id="PRO_5039362136" description="Cyclophilin-like domain-containing protein" evidence="2">
    <location>
        <begin position="22"/>
        <end position="189"/>
    </location>
</feature>
<dbReference type="Proteomes" id="UP000283095">
    <property type="component" value="Chromosome"/>
</dbReference>
<name>A0A3Q9RNP4_9BACI</name>
<dbReference type="AlphaFoldDB" id="A0A3Q9RNP4"/>
<feature type="region of interest" description="Disordered" evidence="1">
    <location>
        <begin position="27"/>
        <end position="66"/>
    </location>
</feature>
<dbReference type="KEGG" id="pasa:BAOM_2751"/>
<dbReference type="Pfam" id="PF18050">
    <property type="entry name" value="Cyclophil_like2"/>
    <property type="match status" value="1"/>
</dbReference>
<evidence type="ECO:0000313" key="5">
    <source>
        <dbReference type="Proteomes" id="UP000283095"/>
    </source>
</evidence>
<sequence length="189" mass="21060">MIKNVQQILLSLIVSLMFLTACNNRPNEENTNSEESLTIHQNSKQESTADESNNEDSQDSTLDNEEADAMEDTRINLTFNNEEVIVSIDDNPTSKDFLSMLPLTLTFEDYAGTEKISYPSNKLSTEEAPSGIDPAVGDLAYYAPWGNLAIYYKDFGYSNGLIKLGEIKSGIEKLKNLNGDFTVIIEKIE</sequence>
<evidence type="ECO:0000256" key="2">
    <source>
        <dbReference type="SAM" id="SignalP"/>
    </source>
</evidence>
<dbReference type="InterPro" id="IPR041183">
    <property type="entry name" value="Cyclophilin-like"/>
</dbReference>
<evidence type="ECO:0000313" key="4">
    <source>
        <dbReference type="EMBL" id="AZV43360.1"/>
    </source>
</evidence>
<feature type="domain" description="Cyclophilin-like" evidence="3">
    <location>
        <begin position="77"/>
        <end position="186"/>
    </location>
</feature>
<protein>
    <recommendedName>
        <fullName evidence="3">Cyclophilin-like domain-containing protein</fullName>
    </recommendedName>
</protein>
<reference evidence="4 5" key="1">
    <citation type="submission" date="2018-01" db="EMBL/GenBank/DDBJ databases">
        <title>Bacillus asahii Genome sequencing and assembly.</title>
        <authorList>
            <person name="Jiang H."/>
            <person name="Feng Y."/>
            <person name="Zhao F."/>
            <person name="Lin X."/>
        </authorList>
    </citation>
    <scope>NUCLEOTIDE SEQUENCE [LARGE SCALE GENOMIC DNA]</scope>
    <source>
        <strain evidence="4 5">OM18</strain>
    </source>
</reference>
<evidence type="ECO:0000259" key="3">
    <source>
        <dbReference type="Pfam" id="PF18050"/>
    </source>
</evidence>
<accession>A0A3Q9RNP4</accession>
<proteinExistence type="predicted"/>
<feature type="compositionally biased region" description="Acidic residues" evidence="1">
    <location>
        <begin position="48"/>
        <end position="66"/>
    </location>
</feature>
<evidence type="ECO:0000256" key="1">
    <source>
        <dbReference type="SAM" id="MobiDB-lite"/>
    </source>
</evidence>
<dbReference type="EMBL" id="CP026095">
    <property type="protein sequence ID" value="AZV43360.1"/>
    <property type="molecule type" value="Genomic_DNA"/>
</dbReference>
<dbReference type="PROSITE" id="PS51257">
    <property type="entry name" value="PROKAR_LIPOPROTEIN"/>
    <property type="match status" value="1"/>
</dbReference>
<dbReference type="Gene3D" id="2.40.100.20">
    <property type="match status" value="1"/>
</dbReference>
<feature type="compositionally biased region" description="Polar residues" evidence="1">
    <location>
        <begin position="36"/>
        <end position="46"/>
    </location>
</feature>
<dbReference type="InterPro" id="IPR029000">
    <property type="entry name" value="Cyclophilin-like_dom_sf"/>
</dbReference>
<dbReference type="RefSeq" id="WP_257467255.1">
    <property type="nucleotide sequence ID" value="NZ_CP026095.1"/>
</dbReference>
<gene>
    <name evidence="4" type="ORF">BAOM_2751</name>
</gene>
<feature type="signal peptide" evidence="2">
    <location>
        <begin position="1"/>
        <end position="21"/>
    </location>
</feature>
<organism evidence="4 5">
    <name type="scientific">Peribacillus asahii</name>
    <dbReference type="NCBI Taxonomy" id="228899"/>
    <lineage>
        <taxon>Bacteria</taxon>
        <taxon>Bacillati</taxon>
        <taxon>Bacillota</taxon>
        <taxon>Bacilli</taxon>
        <taxon>Bacillales</taxon>
        <taxon>Bacillaceae</taxon>
        <taxon>Peribacillus</taxon>
    </lineage>
</organism>
<keyword evidence="2" id="KW-0732">Signal</keyword>